<evidence type="ECO:0000259" key="6">
    <source>
        <dbReference type="Pfam" id="PF00728"/>
    </source>
</evidence>
<dbReference type="InterPro" id="IPR015883">
    <property type="entry name" value="Glyco_hydro_20_cat"/>
</dbReference>
<feature type="domain" description="Glycoside hydrolase family 20 catalytic" evidence="6">
    <location>
        <begin position="271"/>
        <end position="616"/>
    </location>
</feature>
<comment type="similarity">
    <text evidence="2">Belongs to the glycosyl hydrolase 20 family.</text>
</comment>
<dbReference type="CDD" id="cd06563">
    <property type="entry name" value="GH20_chitobiase-like"/>
    <property type="match status" value="1"/>
</dbReference>
<dbReference type="RefSeq" id="WP_265962535.1">
    <property type="nucleotide sequence ID" value="NZ_JAPEVI010000003.1"/>
</dbReference>
<comment type="caution">
    <text evidence="7">The sequence shown here is derived from an EMBL/GenBank/DDBJ whole genome shotgun (WGS) entry which is preliminary data.</text>
</comment>
<gene>
    <name evidence="7" type="ORF">ON753_10875</name>
</gene>
<dbReference type="InterPro" id="IPR025705">
    <property type="entry name" value="Beta_hexosaminidase_sua/sub"/>
</dbReference>
<dbReference type="PANTHER" id="PTHR22600">
    <property type="entry name" value="BETA-HEXOSAMINIDASE"/>
    <property type="match status" value="1"/>
</dbReference>
<dbReference type="EC" id="3.2.1.52" evidence="3"/>
<dbReference type="InterPro" id="IPR017853">
    <property type="entry name" value="GH"/>
</dbReference>
<comment type="catalytic activity">
    <reaction evidence="1">
        <text>Hydrolysis of terminal non-reducing N-acetyl-D-hexosamine residues in N-acetyl-beta-D-hexosaminides.</text>
        <dbReference type="EC" id="3.2.1.52"/>
    </reaction>
</comment>
<evidence type="ECO:0000256" key="2">
    <source>
        <dbReference type="ARBA" id="ARBA00006285"/>
    </source>
</evidence>
<evidence type="ECO:0000256" key="1">
    <source>
        <dbReference type="ARBA" id="ARBA00001231"/>
    </source>
</evidence>
<evidence type="ECO:0000256" key="3">
    <source>
        <dbReference type="ARBA" id="ARBA00012663"/>
    </source>
</evidence>
<protein>
    <recommendedName>
        <fullName evidence="3">beta-N-acetylhexosaminidase</fullName>
        <ecNumber evidence="3">3.2.1.52</ecNumber>
    </recommendedName>
    <alternativeName>
        <fullName evidence="5">Beta-N-acetylhexosaminidase</fullName>
    </alternativeName>
</protein>
<evidence type="ECO:0000313" key="7">
    <source>
        <dbReference type="EMBL" id="MCX2722875.1"/>
    </source>
</evidence>
<dbReference type="InterPro" id="IPR029018">
    <property type="entry name" value="Hex-like_dom2"/>
</dbReference>
<keyword evidence="8" id="KW-1185">Reference proteome</keyword>
<evidence type="ECO:0000256" key="5">
    <source>
        <dbReference type="ARBA" id="ARBA00030512"/>
    </source>
</evidence>
<keyword evidence="4" id="KW-0378">Hydrolase</keyword>
<accession>A0ABT3R137</accession>
<dbReference type="Gene3D" id="3.20.20.80">
    <property type="entry name" value="Glycosidases"/>
    <property type="match status" value="1"/>
</dbReference>
<dbReference type="Gene3D" id="3.30.379.10">
    <property type="entry name" value="Chitobiase/beta-hexosaminidase domain 2-like"/>
    <property type="match status" value="1"/>
</dbReference>
<dbReference type="SUPFAM" id="SSF55545">
    <property type="entry name" value="beta-N-acetylhexosaminidase-like domain"/>
    <property type="match status" value="1"/>
</dbReference>
<organism evidence="7 8">
    <name type="scientific">Roseibium salinum</name>
    <dbReference type="NCBI Taxonomy" id="1604349"/>
    <lineage>
        <taxon>Bacteria</taxon>
        <taxon>Pseudomonadati</taxon>
        <taxon>Pseudomonadota</taxon>
        <taxon>Alphaproteobacteria</taxon>
        <taxon>Hyphomicrobiales</taxon>
        <taxon>Stappiaceae</taxon>
        <taxon>Roseibium</taxon>
    </lineage>
</organism>
<dbReference type="Pfam" id="PF00728">
    <property type="entry name" value="Glyco_hydro_20"/>
    <property type="match status" value="1"/>
</dbReference>
<name>A0ABT3R137_9HYPH</name>
<dbReference type="PRINTS" id="PR00738">
    <property type="entry name" value="GLHYDRLASE20"/>
</dbReference>
<dbReference type="PANTHER" id="PTHR22600:SF57">
    <property type="entry name" value="BETA-N-ACETYLHEXOSAMINIDASE"/>
    <property type="match status" value="1"/>
</dbReference>
<reference evidence="7 8" key="1">
    <citation type="journal article" date="2016" name="Int. J. Syst. Evol. Microbiol.">
        <title>Labrenzia salina sp. nov., isolated from the rhizosphere of the halophyte Arthrocnemum macrostachyum.</title>
        <authorList>
            <person name="Camacho M."/>
            <person name="Redondo-Gomez S."/>
            <person name="Rodriguez-Llorente I."/>
            <person name="Rohde M."/>
            <person name="Sproer C."/>
            <person name="Schumann P."/>
            <person name="Klenk H.P."/>
            <person name="Montero-Calasanz M.D.C."/>
        </authorList>
    </citation>
    <scope>NUCLEOTIDE SEQUENCE [LARGE SCALE GENOMIC DNA]</scope>
    <source>
        <strain evidence="7 8">DSM 29163</strain>
    </source>
</reference>
<sequence>MIQFVLDCFYRPAADLKDAQLEFALTNTGQTTLKSFTLAYTALTRAARTHELDNADGLLRLANFHEVTPPDGLELEPGATWTFAIRGLANPARHRLDGPKSGYVSCGGAIIDVVCNDLETTADLDTGERKSLPAGRPDEPLHIVPWPQSVEISDYRTGVSSVLITSGTVEEKAAANKINALSRRLFPDAPYPFRFTSSLPHPKMAFQQDGELAPAGYRLRFSGDIITLAYGGDAGRDYGLTVLAQLAYGAYRAPDTYRFPSKGAIEDAPRFSWRGTHLDVSRHFRGAADILRLLDILAWGRMNVFQWHLTDDEGWRLEIKSYPELTVSGARRGPGCQQVPQLGFASEVHEGFYSQDEVREIVAHAASLNIDIVPEIDVPGHSTAVLKTYPHLADQAELPESYHSVQGYPNNALNPAMEETYQFLEKVFAEVANLFPGDYIHIGGDEVDAKSWLASPKTQRLMEERALKDTMEVQAYFMGRVRDILRKFGKKLAGWDEVSHGGGIDPDGVLLMAWQKQEVTRDLIAQGYEVICTPGQHYYMDMVQASGWHEPGASWAGVSTPEATYAYEPTEGLSEDGTGLLKGVQACIWCEHMTDNDIFNHMVFPRLYGVAEAGWTLPEQKNWARFAAQTPLFPAL</sequence>
<proteinExistence type="inferred from homology"/>
<evidence type="ECO:0000313" key="8">
    <source>
        <dbReference type="Proteomes" id="UP001300261"/>
    </source>
</evidence>
<dbReference type="SUPFAM" id="SSF51445">
    <property type="entry name" value="(Trans)glycosidases"/>
    <property type="match status" value="1"/>
</dbReference>
<evidence type="ECO:0000256" key="4">
    <source>
        <dbReference type="ARBA" id="ARBA00022801"/>
    </source>
</evidence>
<dbReference type="EMBL" id="JAPEVI010000003">
    <property type="protein sequence ID" value="MCX2722875.1"/>
    <property type="molecule type" value="Genomic_DNA"/>
</dbReference>
<dbReference type="Proteomes" id="UP001300261">
    <property type="component" value="Unassembled WGS sequence"/>
</dbReference>